<keyword evidence="5" id="KW-0479">Metal-binding</keyword>
<feature type="domain" description="EfeO-type cupredoxin-like" evidence="7">
    <location>
        <begin position="17"/>
        <end position="111"/>
    </location>
</feature>
<dbReference type="Proteomes" id="UP000248724">
    <property type="component" value="Unassembled WGS sequence"/>
</dbReference>
<dbReference type="PANTHER" id="PTHR36507:SF1">
    <property type="entry name" value="BLL1555 PROTEIN"/>
    <property type="match status" value="1"/>
</dbReference>
<reference evidence="9 10" key="1">
    <citation type="journal article" date="2017" name="Nature">
        <title>Atmospheric trace gases support primary production in Antarctic desert surface soil.</title>
        <authorList>
            <person name="Ji M."/>
            <person name="Greening C."/>
            <person name="Vanwonterghem I."/>
            <person name="Carere C.R."/>
            <person name="Bay S.K."/>
            <person name="Steen J.A."/>
            <person name="Montgomery K."/>
            <person name="Lines T."/>
            <person name="Beardall J."/>
            <person name="van Dorst J."/>
            <person name="Snape I."/>
            <person name="Stott M.B."/>
            <person name="Hugenholtz P."/>
            <person name="Ferrari B.C."/>
        </authorList>
    </citation>
    <scope>NUCLEOTIDE SEQUENCE [LARGE SCALE GENOMIC DNA]</scope>
    <source>
        <strain evidence="9">RRmetagenome_bin12</strain>
    </source>
</reference>
<dbReference type="PRINTS" id="PR00155">
    <property type="entry name" value="AMICYANIN"/>
</dbReference>
<dbReference type="Gene3D" id="2.60.40.420">
    <property type="entry name" value="Cupredoxins - blue copper proteins"/>
    <property type="match status" value="1"/>
</dbReference>
<proteinExistence type="predicted"/>
<sequence length="113" mass="11236">MLAVGAAGAVAACGSTASTGSSAPASGGANTITIKNFAFGPATLHVSTGTTVTWTNSDSTTHTTAADKSAAQQWDSGNLTPNTSYAVTFAKPGTYSFHCTIHNYMTGTVVVSG</sequence>
<keyword evidence="4" id="KW-0249">Electron transport</keyword>
<keyword evidence="2" id="KW-0813">Transport</keyword>
<keyword evidence="5" id="KW-0186">Copper</keyword>
<comment type="cofactor">
    <cofactor evidence="5">
        <name>Cu cation</name>
        <dbReference type="ChEBI" id="CHEBI:23378"/>
    </cofactor>
    <text evidence="5">Binds 1 copper ion per subunit.</text>
</comment>
<dbReference type="InterPro" id="IPR028096">
    <property type="entry name" value="EfeO_Cupredoxin"/>
</dbReference>
<gene>
    <name evidence="9" type="ORF">DLM65_05275</name>
    <name evidence="8" type="ORF">JF886_15580</name>
</gene>
<evidence type="ECO:0000259" key="7">
    <source>
        <dbReference type="Pfam" id="PF13473"/>
    </source>
</evidence>
<comment type="subcellular location">
    <subcellularLocation>
        <location evidence="1">Periplasm</location>
    </subcellularLocation>
</comment>
<accession>A0A934JZL8</accession>
<dbReference type="GO" id="GO:0009055">
    <property type="term" value="F:electron transfer activity"/>
    <property type="evidence" value="ECO:0007669"/>
    <property type="project" value="InterPro"/>
</dbReference>
<reference evidence="8 11" key="3">
    <citation type="submission" date="2020-10" db="EMBL/GenBank/DDBJ databases">
        <title>Ca. Dormibacterota MAGs.</title>
        <authorList>
            <person name="Montgomery K."/>
        </authorList>
    </citation>
    <scope>NUCLEOTIDE SEQUENCE [LARGE SCALE GENOMIC DNA]</scope>
    <source>
        <strain evidence="8">SC8812_S17_18</strain>
    </source>
</reference>
<evidence type="ECO:0000313" key="10">
    <source>
        <dbReference type="Proteomes" id="UP000248724"/>
    </source>
</evidence>
<feature type="binding site" evidence="5">
    <location>
        <position position="102"/>
    </location>
    <ligand>
        <name>Cu cation</name>
        <dbReference type="ChEBI" id="CHEBI:23378"/>
    </ligand>
</feature>
<evidence type="ECO:0000313" key="11">
    <source>
        <dbReference type="Proteomes" id="UP000606991"/>
    </source>
</evidence>
<accession>A0A2W5ZD11</accession>
<dbReference type="PANTHER" id="PTHR36507">
    <property type="entry name" value="BLL1555 PROTEIN"/>
    <property type="match status" value="1"/>
</dbReference>
<dbReference type="AlphaFoldDB" id="A0A2W5ZD11"/>
<evidence type="ECO:0000313" key="9">
    <source>
        <dbReference type="EMBL" id="PZR81847.1"/>
    </source>
</evidence>
<evidence type="ECO:0000256" key="1">
    <source>
        <dbReference type="ARBA" id="ARBA00004418"/>
    </source>
</evidence>
<evidence type="ECO:0000256" key="6">
    <source>
        <dbReference type="SAM" id="SignalP"/>
    </source>
</evidence>
<evidence type="ECO:0000256" key="3">
    <source>
        <dbReference type="ARBA" id="ARBA00022764"/>
    </source>
</evidence>
<dbReference type="GO" id="GO:0005507">
    <property type="term" value="F:copper ion binding"/>
    <property type="evidence" value="ECO:0007669"/>
    <property type="project" value="InterPro"/>
</dbReference>
<evidence type="ECO:0000256" key="5">
    <source>
        <dbReference type="PIRSR" id="PIRSR602386-1"/>
    </source>
</evidence>
<protein>
    <submittedName>
        <fullName evidence="8">Cupredoxin domain-containing protein</fullName>
    </submittedName>
</protein>
<dbReference type="InterPro" id="IPR008972">
    <property type="entry name" value="Cupredoxin"/>
</dbReference>
<feature type="binding site" evidence="5">
    <location>
        <position position="62"/>
    </location>
    <ligand>
        <name>Cu cation</name>
        <dbReference type="ChEBI" id="CHEBI:23378"/>
    </ligand>
</feature>
<dbReference type="InterPro" id="IPR002386">
    <property type="entry name" value="Amicyanin/Pseudoazurin"/>
</dbReference>
<name>A0A2W5ZD11_9BACT</name>
<feature type="binding site" evidence="5">
    <location>
        <position position="99"/>
    </location>
    <ligand>
        <name>Cu cation</name>
        <dbReference type="ChEBI" id="CHEBI:23378"/>
    </ligand>
</feature>
<feature type="chain" id="PRO_5016024867" evidence="6">
    <location>
        <begin position="18"/>
        <end position="113"/>
    </location>
</feature>
<dbReference type="Pfam" id="PF13473">
    <property type="entry name" value="Cupredoxin_1"/>
    <property type="match status" value="1"/>
</dbReference>
<evidence type="ECO:0000256" key="4">
    <source>
        <dbReference type="ARBA" id="ARBA00022982"/>
    </source>
</evidence>
<dbReference type="InterPro" id="IPR052721">
    <property type="entry name" value="ET_Amicyanin"/>
</dbReference>
<dbReference type="EMBL" id="QHBU01000093">
    <property type="protein sequence ID" value="PZR81847.1"/>
    <property type="molecule type" value="Genomic_DNA"/>
</dbReference>
<evidence type="ECO:0000313" key="8">
    <source>
        <dbReference type="EMBL" id="MBJ7596249.1"/>
    </source>
</evidence>
<keyword evidence="6" id="KW-0732">Signal</keyword>
<reference evidence="9" key="2">
    <citation type="submission" date="2018-05" db="EMBL/GenBank/DDBJ databases">
        <authorList>
            <person name="Ferrari B."/>
        </authorList>
    </citation>
    <scope>NUCLEOTIDE SEQUENCE</scope>
    <source>
        <strain evidence="9">RRmetagenome_bin12</strain>
    </source>
</reference>
<evidence type="ECO:0000256" key="2">
    <source>
        <dbReference type="ARBA" id="ARBA00022448"/>
    </source>
</evidence>
<keyword evidence="3" id="KW-0574">Periplasm</keyword>
<feature type="signal peptide" evidence="6">
    <location>
        <begin position="1"/>
        <end position="17"/>
    </location>
</feature>
<dbReference type="EMBL" id="JAEKNS010000152">
    <property type="protein sequence ID" value="MBJ7596249.1"/>
    <property type="molecule type" value="Genomic_DNA"/>
</dbReference>
<dbReference type="Proteomes" id="UP000606991">
    <property type="component" value="Unassembled WGS sequence"/>
</dbReference>
<organism evidence="9 10">
    <name type="scientific">Candidatus Aeolococcus gillhamiae</name>
    <dbReference type="NCBI Taxonomy" id="3127015"/>
    <lineage>
        <taxon>Bacteria</taxon>
        <taxon>Bacillati</taxon>
        <taxon>Candidatus Dormiibacterota</taxon>
        <taxon>Candidatus Dormibacteria</taxon>
        <taxon>Candidatus Aeolococcales</taxon>
        <taxon>Candidatus Aeolococcaceae</taxon>
        <taxon>Candidatus Aeolococcus</taxon>
    </lineage>
</organism>
<dbReference type="SUPFAM" id="SSF49503">
    <property type="entry name" value="Cupredoxins"/>
    <property type="match status" value="1"/>
</dbReference>
<comment type="caution">
    <text evidence="9">The sequence shown here is derived from an EMBL/GenBank/DDBJ whole genome shotgun (WGS) entry which is preliminary data.</text>
</comment>
<dbReference type="GO" id="GO:0042597">
    <property type="term" value="C:periplasmic space"/>
    <property type="evidence" value="ECO:0007669"/>
    <property type="project" value="UniProtKB-SubCell"/>
</dbReference>